<dbReference type="Proteomes" id="UP000254808">
    <property type="component" value="Chromosome"/>
</dbReference>
<dbReference type="AlphaFoldDB" id="A0A345UFY9"/>
<dbReference type="Gene3D" id="3.40.30.10">
    <property type="entry name" value="Glutaredoxin"/>
    <property type="match status" value="1"/>
</dbReference>
<proteinExistence type="predicted"/>
<sequence length="145" mass="16478">MSTDPKPDFVKARMFARAKELRLHAIKRHIFLCADPSKPRCCKAEFGLESWRFLKSRLDELGLSGSGGVYRTKADCLRVCRRGPVAVVYPEGIWYHSCTPEVLERIIQEHLIGGKPVEDYKFAQNPIPSHTAADTDTDWDSDDLE</sequence>
<dbReference type="EMBL" id="CP027806">
    <property type="protein sequence ID" value="AXI99390.1"/>
    <property type="molecule type" value="Genomic_DNA"/>
</dbReference>
<dbReference type="KEGG" id="cprv:CYPRO_0103"/>
<dbReference type="CDD" id="cd02980">
    <property type="entry name" value="TRX_Fd_family"/>
    <property type="match status" value="1"/>
</dbReference>
<reference evidence="2 3" key="1">
    <citation type="submission" date="2018-03" db="EMBL/GenBank/DDBJ databases">
        <title>Phenotypic and genomic properties of Cyclonatronum proteinivorum gen. nov., sp. nov., a haloalkaliphilic bacteroidete from soda lakes possessing Na+-translocating rhodopsin.</title>
        <authorList>
            <person name="Toshchakov S.V."/>
            <person name="Korzhenkov A."/>
            <person name="Samarov N.I."/>
            <person name="Kublanov I.V."/>
            <person name="Muntyan M.S."/>
            <person name="Sorokin D.Y."/>
        </authorList>
    </citation>
    <scope>NUCLEOTIDE SEQUENCE [LARGE SCALE GENOMIC DNA]</scope>
    <source>
        <strain evidence="2 3">Omega</strain>
    </source>
</reference>
<evidence type="ECO:0000256" key="1">
    <source>
        <dbReference type="SAM" id="MobiDB-lite"/>
    </source>
</evidence>
<dbReference type="InterPro" id="IPR036249">
    <property type="entry name" value="Thioredoxin-like_sf"/>
</dbReference>
<accession>A0A345UFY9</accession>
<dbReference type="SUPFAM" id="SSF52833">
    <property type="entry name" value="Thioredoxin-like"/>
    <property type="match status" value="1"/>
</dbReference>
<feature type="compositionally biased region" description="Acidic residues" evidence="1">
    <location>
        <begin position="135"/>
        <end position="145"/>
    </location>
</feature>
<organism evidence="2 3">
    <name type="scientific">Cyclonatronum proteinivorum</name>
    <dbReference type="NCBI Taxonomy" id="1457365"/>
    <lineage>
        <taxon>Bacteria</taxon>
        <taxon>Pseudomonadati</taxon>
        <taxon>Balneolota</taxon>
        <taxon>Balneolia</taxon>
        <taxon>Balneolales</taxon>
        <taxon>Cyclonatronaceae</taxon>
        <taxon>Cyclonatronum</taxon>
    </lineage>
</organism>
<evidence type="ECO:0000313" key="2">
    <source>
        <dbReference type="EMBL" id="AXI99390.1"/>
    </source>
</evidence>
<protein>
    <submittedName>
        <fullName evidence="2">(2Fe-2S) ferredoxin</fullName>
    </submittedName>
</protein>
<gene>
    <name evidence="2" type="ORF">CYPRO_0103</name>
</gene>
<name>A0A345UFY9_9BACT</name>
<evidence type="ECO:0000313" key="3">
    <source>
        <dbReference type="Proteomes" id="UP000254808"/>
    </source>
</evidence>
<feature type="region of interest" description="Disordered" evidence="1">
    <location>
        <begin position="126"/>
        <end position="145"/>
    </location>
</feature>
<keyword evidence="3" id="KW-1185">Reference proteome</keyword>